<accession>A0A0F9C7F6</accession>
<dbReference type="EMBL" id="LAZR01048170">
    <property type="protein sequence ID" value="KKK92541.1"/>
    <property type="molecule type" value="Genomic_DNA"/>
</dbReference>
<reference evidence="1" key="1">
    <citation type="journal article" date="2015" name="Nature">
        <title>Complex archaea that bridge the gap between prokaryotes and eukaryotes.</title>
        <authorList>
            <person name="Spang A."/>
            <person name="Saw J.H."/>
            <person name="Jorgensen S.L."/>
            <person name="Zaremba-Niedzwiedzka K."/>
            <person name="Martijn J."/>
            <person name="Lind A.E."/>
            <person name="van Eijk R."/>
            <person name="Schleper C."/>
            <person name="Guy L."/>
            <person name="Ettema T.J."/>
        </authorList>
    </citation>
    <scope>NUCLEOTIDE SEQUENCE</scope>
</reference>
<name>A0A0F9C7F6_9ZZZZ</name>
<protein>
    <submittedName>
        <fullName evidence="1">Uncharacterized protein</fullName>
    </submittedName>
</protein>
<organism evidence="1">
    <name type="scientific">marine sediment metagenome</name>
    <dbReference type="NCBI Taxonomy" id="412755"/>
    <lineage>
        <taxon>unclassified sequences</taxon>
        <taxon>metagenomes</taxon>
        <taxon>ecological metagenomes</taxon>
    </lineage>
</organism>
<feature type="non-terminal residue" evidence="1">
    <location>
        <position position="1"/>
    </location>
</feature>
<proteinExistence type="predicted"/>
<dbReference type="AlphaFoldDB" id="A0A0F9C7F6"/>
<comment type="caution">
    <text evidence="1">The sequence shown here is derived from an EMBL/GenBank/DDBJ whole genome shotgun (WGS) entry which is preliminary data.</text>
</comment>
<sequence length="45" mass="5065">LVMPTLTKTFPQKIRCIVTDLLQAALRLGKVIVQHMSGTKEVRDD</sequence>
<evidence type="ECO:0000313" key="1">
    <source>
        <dbReference type="EMBL" id="KKK92541.1"/>
    </source>
</evidence>
<gene>
    <name evidence="1" type="ORF">LCGC14_2701940</name>
</gene>